<dbReference type="PANTHER" id="PTHR30121">
    <property type="entry name" value="UNCHARACTERIZED PROTEIN YJGR-RELATED"/>
    <property type="match status" value="1"/>
</dbReference>
<sequence length="682" mass="75978">MAVSNDQKTTFLARTNFRGSNKIFGIKKHDRRQHMYVIGKTGVGKTVLLKNMALQDIRAGHGVGIIDPHGEFVEEVLAQIPKNRMNDIIYFNPVDVDYPIGFNVLDILDTKYKHLVVSDLLGIFTKIWANVWSARMEYILQNCILALLDTPGTTLLGIPRILVDKEYREKIIANVKDPVVRSFWIHEYETWRDQFRNEAIVPIQNKVGQFLNTSFIRNIVGQPRSTLNIPQIMNEGKILLVNVSKGRIGEDNSALLGAMIITKIQLAAMERVRIPEEDRRDFYMYVDEFQNFATDSFASILSEARKYRLNLIVAHQYIGQLVTDTSTKVRDAIFGNVGSMLVFRVGADDAEYLEKEFDPEFTPQDLVNLPNHSIYLKIMVNGLTSRPFSAATLPPMDYTSDLAGREEIIKNSRVLYSRPREEVESRIMRWSSGGEEGAPTGGGGGSMGGGSDPDKGKMFETVCSNCGKQTTVPFKPDGKRPAYCLQCLRKIEDGTLIPLPDRMPQLGRQRFGDTLSDLGIEFAPTPGAPARAAMPRRMERVSIMTAPQTHGPPPTAPRPYSPQPRRPAFRVPTRPPTPPGNHSIRSAPVVRLPTQTAQPLSLSQLKPREMPKSPPRPEESASAPRRQSGPAPEVNIADLRKILEAALHGQSKKGEDKKPPTAEAPATSAEKKVIQPGDAIKF</sequence>
<protein>
    <recommendedName>
        <fullName evidence="7">Type IV secretion system coupling protein TraD DNA-binding domain-containing protein</fullName>
    </recommendedName>
</protein>
<dbReference type="Pfam" id="PF23477">
    <property type="entry name" value="zf_Tbcl_2"/>
    <property type="match status" value="1"/>
</dbReference>
<dbReference type="Gene3D" id="3.40.50.300">
    <property type="entry name" value="P-loop containing nucleotide triphosphate hydrolases"/>
    <property type="match status" value="2"/>
</dbReference>
<evidence type="ECO:0000259" key="3">
    <source>
        <dbReference type="Pfam" id="PF12696"/>
    </source>
</evidence>
<evidence type="ECO:0000256" key="1">
    <source>
        <dbReference type="SAM" id="MobiDB-lite"/>
    </source>
</evidence>
<evidence type="ECO:0000313" key="6">
    <source>
        <dbReference type="Proteomes" id="UP000176510"/>
    </source>
</evidence>
<evidence type="ECO:0000259" key="4">
    <source>
        <dbReference type="Pfam" id="PF23477"/>
    </source>
</evidence>
<dbReference type="EMBL" id="MHQR01000030">
    <property type="protein sequence ID" value="OHA06912.1"/>
    <property type="molecule type" value="Genomic_DNA"/>
</dbReference>
<feature type="compositionally biased region" description="Gly residues" evidence="1">
    <location>
        <begin position="434"/>
        <end position="451"/>
    </location>
</feature>
<comment type="caution">
    <text evidence="5">The sequence shown here is derived from an EMBL/GenBank/DDBJ whole genome shotgun (WGS) entry which is preliminary data.</text>
</comment>
<evidence type="ECO:0000259" key="2">
    <source>
        <dbReference type="Pfam" id="PF01935"/>
    </source>
</evidence>
<accession>A0A1G2L7W8</accession>
<dbReference type="SUPFAM" id="SSF52540">
    <property type="entry name" value="P-loop containing nucleoside triphosphate hydrolases"/>
    <property type="match status" value="1"/>
</dbReference>
<reference evidence="5 6" key="1">
    <citation type="journal article" date="2016" name="Nat. Commun.">
        <title>Thousands of microbial genomes shed light on interconnected biogeochemical processes in an aquifer system.</title>
        <authorList>
            <person name="Anantharaman K."/>
            <person name="Brown C.T."/>
            <person name="Hug L.A."/>
            <person name="Sharon I."/>
            <person name="Castelle C.J."/>
            <person name="Probst A.J."/>
            <person name="Thomas B.C."/>
            <person name="Singh A."/>
            <person name="Wilkins M.J."/>
            <person name="Karaoz U."/>
            <person name="Brodie E.L."/>
            <person name="Williams K.H."/>
            <person name="Hubbard S.S."/>
            <person name="Banfield J.F."/>
        </authorList>
    </citation>
    <scope>NUCLEOTIDE SEQUENCE [LARGE SCALE GENOMIC DNA]</scope>
</reference>
<feature type="compositionally biased region" description="Basic and acidic residues" evidence="1">
    <location>
        <begin position="606"/>
        <end position="619"/>
    </location>
</feature>
<feature type="domain" description="CxxC-x17-CxxC" evidence="4">
    <location>
        <begin position="457"/>
        <end position="490"/>
    </location>
</feature>
<dbReference type="InterPro" id="IPR032689">
    <property type="entry name" value="TraG-D_C"/>
</dbReference>
<dbReference type="Pfam" id="PF12696">
    <property type="entry name" value="TraG-D_C"/>
    <property type="match status" value="1"/>
</dbReference>
<feature type="domain" description="TraD/TraG TraM recognition site" evidence="3">
    <location>
        <begin position="283"/>
        <end position="352"/>
    </location>
</feature>
<dbReference type="NCBIfam" id="TIGR04272">
    <property type="entry name" value="cxxc_cxxc_Mbark"/>
    <property type="match status" value="1"/>
</dbReference>
<gene>
    <name evidence="5" type="ORF">A3B34_03580</name>
</gene>
<feature type="region of interest" description="Disordered" evidence="1">
    <location>
        <begin position="431"/>
        <end position="453"/>
    </location>
</feature>
<dbReference type="CDD" id="cd01127">
    <property type="entry name" value="TrwB_TraG_TraD_VirD4"/>
    <property type="match status" value="1"/>
</dbReference>
<dbReference type="STRING" id="1802279.A3B34_03580"/>
<name>A0A1G2L7W8_9BACT</name>
<evidence type="ECO:0008006" key="7">
    <source>
        <dbReference type="Google" id="ProtNLM"/>
    </source>
</evidence>
<dbReference type="PANTHER" id="PTHR30121:SF6">
    <property type="entry name" value="SLR6007 PROTEIN"/>
    <property type="match status" value="1"/>
</dbReference>
<dbReference type="InterPro" id="IPR027417">
    <property type="entry name" value="P-loop_NTPase"/>
</dbReference>
<dbReference type="Pfam" id="PF01935">
    <property type="entry name" value="DUF87"/>
    <property type="match status" value="1"/>
</dbReference>
<dbReference type="InterPro" id="IPR026363">
    <property type="entry name" value="CxxC-x17-CxxC_dom"/>
</dbReference>
<proteinExistence type="predicted"/>
<feature type="domain" description="Helicase HerA central" evidence="2">
    <location>
        <begin position="32"/>
        <end position="245"/>
    </location>
</feature>
<dbReference type="InterPro" id="IPR051162">
    <property type="entry name" value="T4SS_component"/>
</dbReference>
<dbReference type="Proteomes" id="UP000176510">
    <property type="component" value="Unassembled WGS sequence"/>
</dbReference>
<feature type="compositionally biased region" description="Polar residues" evidence="1">
    <location>
        <begin position="593"/>
        <end position="604"/>
    </location>
</feature>
<dbReference type="AlphaFoldDB" id="A0A1G2L7W8"/>
<dbReference type="InterPro" id="IPR002789">
    <property type="entry name" value="HerA_central"/>
</dbReference>
<feature type="region of interest" description="Disordered" evidence="1">
    <location>
        <begin position="545"/>
        <end position="682"/>
    </location>
</feature>
<organism evidence="5 6">
    <name type="scientific">Candidatus Sungbacteria bacterium RIFCSPLOWO2_01_FULL_54_21</name>
    <dbReference type="NCBI Taxonomy" id="1802279"/>
    <lineage>
        <taxon>Bacteria</taxon>
        <taxon>Candidatus Sungiibacteriota</taxon>
    </lineage>
</organism>
<evidence type="ECO:0000313" key="5">
    <source>
        <dbReference type="EMBL" id="OHA06912.1"/>
    </source>
</evidence>
<feature type="compositionally biased region" description="Pro residues" evidence="1">
    <location>
        <begin position="550"/>
        <end position="565"/>
    </location>
</feature>